<gene>
    <name evidence="2" type="ORF">PG991_013419</name>
</gene>
<accession>A0ABR1R5Y1</accession>
<sequence length="81" mass="9726">MAEHFNIDDEAWKERYQETYLEQVQANTWFWNWFTVGLFGFWCLSTTIPVVWYFARSHTGWSAPLVTQLNHEAKQKNNNPV</sequence>
<keyword evidence="1" id="KW-0812">Transmembrane</keyword>
<keyword evidence="3" id="KW-1185">Reference proteome</keyword>
<organism evidence="2 3">
    <name type="scientific">Apiospora marii</name>
    <dbReference type="NCBI Taxonomy" id="335849"/>
    <lineage>
        <taxon>Eukaryota</taxon>
        <taxon>Fungi</taxon>
        <taxon>Dikarya</taxon>
        <taxon>Ascomycota</taxon>
        <taxon>Pezizomycotina</taxon>
        <taxon>Sordariomycetes</taxon>
        <taxon>Xylariomycetidae</taxon>
        <taxon>Amphisphaeriales</taxon>
        <taxon>Apiosporaceae</taxon>
        <taxon>Apiospora</taxon>
    </lineage>
</organism>
<feature type="transmembrane region" description="Helical" evidence="1">
    <location>
        <begin position="30"/>
        <end position="55"/>
    </location>
</feature>
<keyword evidence="1" id="KW-1133">Transmembrane helix</keyword>
<dbReference type="EMBL" id="JAQQWI010000018">
    <property type="protein sequence ID" value="KAK8001197.1"/>
    <property type="molecule type" value="Genomic_DNA"/>
</dbReference>
<evidence type="ECO:0000313" key="2">
    <source>
        <dbReference type="EMBL" id="KAK8001197.1"/>
    </source>
</evidence>
<proteinExistence type="predicted"/>
<keyword evidence="1" id="KW-0472">Membrane</keyword>
<protein>
    <recommendedName>
        <fullName evidence="4">Transmembrane protein</fullName>
    </recommendedName>
</protein>
<evidence type="ECO:0000313" key="3">
    <source>
        <dbReference type="Proteomes" id="UP001396898"/>
    </source>
</evidence>
<evidence type="ECO:0008006" key="4">
    <source>
        <dbReference type="Google" id="ProtNLM"/>
    </source>
</evidence>
<name>A0ABR1R5Y1_9PEZI</name>
<dbReference type="Proteomes" id="UP001396898">
    <property type="component" value="Unassembled WGS sequence"/>
</dbReference>
<evidence type="ECO:0000256" key="1">
    <source>
        <dbReference type="SAM" id="Phobius"/>
    </source>
</evidence>
<comment type="caution">
    <text evidence="2">The sequence shown here is derived from an EMBL/GenBank/DDBJ whole genome shotgun (WGS) entry which is preliminary data.</text>
</comment>
<reference evidence="2 3" key="1">
    <citation type="submission" date="2023-01" db="EMBL/GenBank/DDBJ databases">
        <title>Analysis of 21 Apiospora genomes using comparative genomics revels a genus with tremendous synthesis potential of carbohydrate active enzymes and secondary metabolites.</title>
        <authorList>
            <person name="Sorensen T."/>
        </authorList>
    </citation>
    <scope>NUCLEOTIDE SEQUENCE [LARGE SCALE GENOMIC DNA]</scope>
    <source>
        <strain evidence="2 3">CBS 20057</strain>
    </source>
</reference>